<evidence type="ECO:0000259" key="4">
    <source>
        <dbReference type="PROSITE" id="PS50887"/>
    </source>
</evidence>
<dbReference type="Pfam" id="PF00990">
    <property type="entry name" value="GGDEF"/>
    <property type="match status" value="1"/>
</dbReference>
<dbReference type="Pfam" id="PF08668">
    <property type="entry name" value="HDOD"/>
    <property type="match status" value="1"/>
</dbReference>
<dbReference type="InterPro" id="IPR050469">
    <property type="entry name" value="Diguanylate_Cyclase"/>
</dbReference>
<keyword evidence="7" id="KW-1185">Reference proteome</keyword>
<proteinExistence type="predicted"/>
<dbReference type="SUPFAM" id="SSF55073">
    <property type="entry name" value="Nucleotide cyclase"/>
    <property type="match status" value="1"/>
</dbReference>
<feature type="region of interest" description="Disordered" evidence="3">
    <location>
        <begin position="1"/>
        <end position="25"/>
    </location>
</feature>
<feature type="domain" description="HDOD" evidence="5">
    <location>
        <begin position="38"/>
        <end position="230"/>
    </location>
</feature>
<dbReference type="Gene3D" id="1.10.3210.10">
    <property type="entry name" value="Hypothetical protein af1432"/>
    <property type="match status" value="1"/>
</dbReference>
<dbReference type="Gene3D" id="3.30.70.270">
    <property type="match status" value="1"/>
</dbReference>
<evidence type="ECO:0000256" key="2">
    <source>
        <dbReference type="ARBA" id="ARBA00034247"/>
    </source>
</evidence>
<dbReference type="RefSeq" id="WP_238978887.1">
    <property type="nucleotide sequence ID" value="NZ_JABFUC010000019.1"/>
</dbReference>
<evidence type="ECO:0000259" key="5">
    <source>
        <dbReference type="PROSITE" id="PS51833"/>
    </source>
</evidence>
<dbReference type="InterPro" id="IPR029787">
    <property type="entry name" value="Nucleotide_cyclase"/>
</dbReference>
<sequence length="514" mass="56204">MPIDSPSTTIDDDSNQTAPELPPLPGDLRDRLARCQSLPSLPAAAARVLDLARTQEPRLADFARAIEQDPALTLRLLSLANSAFYARNGLQVTTCTAAVSRIGLDATLAAAMSFGLPRPGARHILDYDYLWQRAIIAALAGQYLAQRLSPEHAGRVFTTALVQDIGIMALEAVDGDAYCHGIPGLRDHGALIRAERERFGCDHALVGAWLAASWGVPDHLAQGIADSHGPLEDHDISRLCLRLSCRIAEAWLAPEPARAISDLLHQLASLDTLEPNLLTGVLQQLQERLPSTARLFEITCPPNIDAITLLTEAKQLLFEQNLRISRHLAEQQTKLEALNASHVALDKQTRTDSLTGLANRSWLEKLLEVHFDIAKANQQPLSVMFIDLDHFKRINDAHGHRFGDRALIHFAGTLKRMVRGSDIAGRYGGEEFLVIMPQTRRHQAYVLADRVRQQLSKGPLAHAGGKPVHVTASIGIAALEDDEFANVEALVDAADEAMYVIKRGGRDGVGLFHD</sequence>
<dbReference type="InterPro" id="IPR013976">
    <property type="entry name" value="HDOD"/>
</dbReference>
<dbReference type="PROSITE" id="PS50887">
    <property type="entry name" value="GGDEF"/>
    <property type="match status" value="1"/>
</dbReference>
<evidence type="ECO:0000256" key="1">
    <source>
        <dbReference type="ARBA" id="ARBA00012528"/>
    </source>
</evidence>
<dbReference type="PROSITE" id="PS51833">
    <property type="entry name" value="HDOD"/>
    <property type="match status" value="1"/>
</dbReference>
<dbReference type="CDD" id="cd01949">
    <property type="entry name" value="GGDEF"/>
    <property type="match status" value="1"/>
</dbReference>
<dbReference type="Proteomes" id="UP000814385">
    <property type="component" value="Unassembled WGS sequence"/>
</dbReference>
<comment type="catalytic activity">
    <reaction evidence="2">
        <text>2 GTP = 3',3'-c-di-GMP + 2 diphosphate</text>
        <dbReference type="Rhea" id="RHEA:24898"/>
        <dbReference type="ChEBI" id="CHEBI:33019"/>
        <dbReference type="ChEBI" id="CHEBI:37565"/>
        <dbReference type="ChEBI" id="CHEBI:58805"/>
        <dbReference type="EC" id="2.7.7.65"/>
    </reaction>
</comment>
<accession>A0ABS9PD52</accession>
<dbReference type="InterPro" id="IPR043128">
    <property type="entry name" value="Rev_trsase/Diguanyl_cyclase"/>
</dbReference>
<dbReference type="InterPro" id="IPR000160">
    <property type="entry name" value="GGDEF_dom"/>
</dbReference>
<dbReference type="PANTHER" id="PTHR45138">
    <property type="entry name" value="REGULATORY COMPONENTS OF SENSORY TRANSDUCTION SYSTEM"/>
    <property type="match status" value="1"/>
</dbReference>
<feature type="domain" description="GGDEF" evidence="4">
    <location>
        <begin position="379"/>
        <end position="514"/>
    </location>
</feature>
<protein>
    <recommendedName>
        <fullName evidence="1">diguanylate cyclase</fullName>
        <ecNumber evidence="1">2.7.7.65</ecNumber>
    </recommendedName>
</protein>
<dbReference type="NCBIfam" id="TIGR00254">
    <property type="entry name" value="GGDEF"/>
    <property type="match status" value="1"/>
</dbReference>
<gene>
    <name evidence="6" type="ORF">HOP52_18085</name>
</gene>
<name>A0ABS9PD52_9GAMM</name>
<dbReference type="PANTHER" id="PTHR45138:SF9">
    <property type="entry name" value="DIGUANYLATE CYCLASE DGCM-RELATED"/>
    <property type="match status" value="1"/>
</dbReference>
<dbReference type="EMBL" id="JABFUC010000019">
    <property type="protein sequence ID" value="MCG6659661.1"/>
    <property type="molecule type" value="Genomic_DNA"/>
</dbReference>
<evidence type="ECO:0000313" key="6">
    <source>
        <dbReference type="EMBL" id="MCG6659661.1"/>
    </source>
</evidence>
<dbReference type="EC" id="2.7.7.65" evidence="1"/>
<reference evidence="6 7" key="1">
    <citation type="submission" date="2020-05" db="EMBL/GenBank/DDBJ databases">
        <title>Comparative genomic analysis of denitrifying bacteria from Halomonas genus.</title>
        <authorList>
            <person name="Wang L."/>
            <person name="Shao Z."/>
        </authorList>
    </citation>
    <scope>NUCLEOTIDE SEQUENCE [LARGE SCALE GENOMIC DNA]</scope>
    <source>
        <strain evidence="6 7">A4</strain>
    </source>
</reference>
<evidence type="ECO:0000256" key="3">
    <source>
        <dbReference type="SAM" id="MobiDB-lite"/>
    </source>
</evidence>
<dbReference type="SMART" id="SM00267">
    <property type="entry name" value="GGDEF"/>
    <property type="match status" value="1"/>
</dbReference>
<evidence type="ECO:0000313" key="7">
    <source>
        <dbReference type="Proteomes" id="UP000814385"/>
    </source>
</evidence>
<dbReference type="SUPFAM" id="SSF109604">
    <property type="entry name" value="HD-domain/PDEase-like"/>
    <property type="match status" value="1"/>
</dbReference>
<organism evidence="6 7">
    <name type="scientific">Billgrantia campisalis</name>
    <dbReference type="NCBI Taxonomy" id="74661"/>
    <lineage>
        <taxon>Bacteria</taxon>
        <taxon>Pseudomonadati</taxon>
        <taxon>Pseudomonadota</taxon>
        <taxon>Gammaproteobacteria</taxon>
        <taxon>Oceanospirillales</taxon>
        <taxon>Halomonadaceae</taxon>
        <taxon>Billgrantia</taxon>
    </lineage>
</organism>
<comment type="caution">
    <text evidence="6">The sequence shown here is derived from an EMBL/GenBank/DDBJ whole genome shotgun (WGS) entry which is preliminary data.</text>
</comment>